<feature type="transmembrane region" description="Helical" evidence="2">
    <location>
        <begin position="538"/>
        <end position="557"/>
    </location>
</feature>
<name>Q4N023_THEPA</name>
<sequence length="806" mass="93097">MSLCGVSQLFSDEHNECPAECPFWAPSSVWKYIGVCSEGEVCRSFNPILNYADSFNNVCLPCKVFGCVSCKYSNDLDSVVPVTDSLKKLPDYCIECAKGYTRSEDGTSCYIVGSNLWSKLFYFIIFCLLVSVAVVTLRVLVNRDKFRANFKNLVNALKNQQRQLLRDFNDSENRLYKLFTDMTNQNLSGLGLILYFRSLGFLVIVMSLLFFVSLAHVHIPCSNMIRLFKDPFRVYYFTKAKHVPRSFIANFFAKNANKLVDDIFNFKSVDEAINWNVTQYSIEISGVMYVLYVSVMVMTVVYFVSQRRAILKFMSKSSKMRDLTLVIKNLPGTLTDEEQIKDIIYNSTNIRPVMATVCYDLKREKKLVSTLNQTIEDFNHSNQTHDSYISLDGMEDMNEFFSNLESSGECFLTFESTLDCRSVLERFRSSEFELYQCEVEPENIVWENIGYENQVNRKVFGISMVTIAILMGYIVLFFVPYAFYTITSPMTHILEIILLGLFVDFGNTLISVILRNLIDKAGIINKDVVDSYLMFCNYFIRLINLVLNVVLSHFINYGGRSKALSFLERKAHLISPTFRVGEEVSFGLSFSIYIVNVLLLIPNVIFLFVHYLIPIFSSFLVLTLDFDSKRATKLMEYSTFNISSYYSDDMSNITFCLLLFFLIKDQKQGSLVFFAILFSYILNYAKSQFILLRRSSRKLYSTWRLSYFTYIMWVFPTLILAVCPRYWDWRGGEGSLFSIFTNAVLHIAIYTFILHLVFGKTPTLDSEITLSEVLEGNLNGFEMELDYKAHNPVYKFKKFSSQYNLL</sequence>
<dbReference type="VEuPathDB" id="PiroplasmaDB:TpMuguga_03g00331"/>
<accession>Q4N023</accession>
<gene>
    <name evidence="3" type="ordered locus">TP03_0331</name>
</gene>
<dbReference type="GeneID" id="3500313"/>
<keyword evidence="2" id="KW-1133">Transmembrane helix</keyword>
<keyword evidence="4" id="KW-1185">Reference proteome</keyword>
<reference evidence="3 4" key="1">
    <citation type="journal article" date="2005" name="Science">
        <title>Genome sequence of Theileria parva, a bovine pathogen that transforms lymphocytes.</title>
        <authorList>
            <person name="Gardner M.J."/>
            <person name="Bishop R."/>
            <person name="Shah T."/>
            <person name="de Villiers E.P."/>
            <person name="Carlton J.M."/>
            <person name="Hall N."/>
            <person name="Ren Q."/>
            <person name="Paulsen I.T."/>
            <person name="Pain A."/>
            <person name="Berriman M."/>
            <person name="Wilson R.J.M."/>
            <person name="Sato S."/>
            <person name="Ralph S.A."/>
            <person name="Mann D.J."/>
            <person name="Xiong Z."/>
            <person name="Shallom S.J."/>
            <person name="Weidman J."/>
            <person name="Jiang L."/>
            <person name="Lynn J."/>
            <person name="Weaver B."/>
            <person name="Shoaibi A."/>
            <person name="Domingo A.R."/>
            <person name="Wasawo D."/>
            <person name="Crabtree J."/>
            <person name="Wortman J.R."/>
            <person name="Haas B."/>
            <person name="Angiuoli S.V."/>
            <person name="Creasy T.H."/>
            <person name="Lu C."/>
            <person name="Suh B."/>
            <person name="Silva J.C."/>
            <person name="Utterback T.R."/>
            <person name="Feldblyum T.V."/>
            <person name="Pertea M."/>
            <person name="Allen J."/>
            <person name="Nierman W.C."/>
            <person name="Taracha E.L.N."/>
            <person name="Salzberg S.L."/>
            <person name="White O.R."/>
            <person name="Fitzhugh H.A."/>
            <person name="Morzaria S."/>
            <person name="Venter J.C."/>
            <person name="Fraser C.M."/>
            <person name="Nene V."/>
        </authorList>
    </citation>
    <scope>NUCLEOTIDE SEQUENCE [LARGE SCALE GENOMIC DNA]</scope>
    <source>
        <strain evidence="3 4">Muguga</strain>
    </source>
</reference>
<keyword evidence="2" id="KW-0472">Membrane</keyword>
<organism evidence="3 4">
    <name type="scientific">Theileria parva</name>
    <name type="common">East coast fever infection agent</name>
    <dbReference type="NCBI Taxonomy" id="5875"/>
    <lineage>
        <taxon>Eukaryota</taxon>
        <taxon>Sar</taxon>
        <taxon>Alveolata</taxon>
        <taxon>Apicomplexa</taxon>
        <taxon>Aconoidasida</taxon>
        <taxon>Piroplasmida</taxon>
        <taxon>Theileriidae</taxon>
        <taxon>Theileria</taxon>
    </lineage>
</organism>
<feature type="transmembrane region" description="Helical" evidence="2">
    <location>
        <begin position="496"/>
        <end position="518"/>
    </location>
</feature>
<evidence type="ECO:0008006" key="5">
    <source>
        <dbReference type="Google" id="ProtNLM"/>
    </source>
</evidence>
<feature type="transmembrane region" description="Helical" evidence="2">
    <location>
        <begin position="284"/>
        <end position="304"/>
    </location>
</feature>
<dbReference type="KEGG" id="tpv:TP03_0331"/>
<feature type="transmembrane region" description="Helical" evidence="2">
    <location>
        <begin position="459"/>
        <end position="484"/>
    </location>
</feature>
<keyword evidence="1" id="KW-0175">Coiled coil</keyword>
<evidence type="ECO:0000313" key="3">
    <source>
        <dbReference type="EMBL" id="EAN31066.1"/>
    </source>
</evidence>
<comment type="caution">
    <text evidence="3">The sequence shown here is derived from an EMBL/GenBank/DDBJ whole genome shotgun (WGS) entry which is preliminary data.</text>
</comment>
<dbReference type="RefSeq" id="XP_763349.1">
    <property type="nucleotide sequence ID" value="XM_758256.1"/>
</dbReference>
<feature type="transmembrane region" description="Helical" evidence="2">
    <location>
        <begin position="739"/>
        <end position="758"/>
    </location>
</feature>
<protein>
    <recommendedName>
        <fullName evidence="5">CSC1/OSCA1-like 7TM region domain-containing protein</fullName>
    </recommendedName>
</protein>
<dbReference type="Proteomes" id="UP000001949">
    <property type="component" value="Unassembled WGS sequence"/>
</dbReference>
<feature type="transmembrane region" description="Helical" evidence="2">
    <location>
        <begin position="592"/>
        <end position="624"/>
    </location>
</feature>
<dbReference type="EMBL" id="AAGK01000005">
    <property type="protein sequence ID" value="EAN31066.1"/>
    <property type="molecule type" value="Genomic_DNA"/>
</dbReference>
<dbReference type="AlphaFoldDB" id="Q4N023"/>
<feature type="transmembrane region" description="Helical" evidence="2">
    <location>
        <begin position="645"/>
        <end position="663"/>
    </location>
</feature>
<feature type="transmembrane region" description="Helical" evidence="2">
    <location>
        <begin position="669"/>
        <end position="685"/>
    </location>
</feature>
<feature type="transmembrane region" description="Helical" evidence="2">
    <location>
        <begin position="705"/>
        <end position="727"/>
    </location>
</feature>
<evidence type="ECO:0000313" key="4">
    <source>
        <dbReference type="Proteomes" id="UP000001949"/>
    </source>
</evidence>
<dbReference type="OMA" id="FKANQMS"/>
<dbReference type="eggNOG" id="ENOG502TNE3">
    <property type="taxonomic scope" value="Eukaryota"/>
</dbReference>
<evidence type="ECO:0000256" key="2">
    <source>
        <dbReference type="SAM" id="Phobius"/>
    </source>
</evidence>
<keyword evidence="2" id="KW-0812">Transmembrane</keyword>
<feature type="transmembrane region" description="Helical" evidence="2">
    <location>
        <begin position="192"/>
        <end position="219"/>
    </location>
</feature>
<feature type="coiled-coil region" evidence="1">
    <location>
        <begin position="143"/>
        <end position="174"/>
    </location>
</feature>
<dbReference type="InParanoid" id="Q4N023"/>
<feature type="transmembrane region" description="Helical" evidence="2">
    <location>
        <begin position="120"/>
        <end position="141"/>
    </location>
</feature>
<evidence type="ECO:0000256" key="1">
    <source>
        <dbReference type="SAM" id="Coils"/>
    </source>
</evidence>
<proteinExistence type="predicted"/>